<accession>A0ACC0X6K5</accession>
<dbReference type="Proteomes" id="UP001163603">
    <property type="component" value="Chromosome 14"/>
</dbReference>
<evidence type="ECO:0000313" key="2">
    <source>
        <dbReference type="Proteomes" id="UP001163603"/>
    </source>
</evidence>
<reference evidence="2" key="1">
    <citation type="journal article" date="2023" name="G3 (Bethesda)">
        <title>Genome assembly and association tests identify interacting loci associated with vigor, precocity, and sex in interspecific pistachio rootstocks.</title>
        <authorList>
            <person name="Palmer W."/>
            <person name="Jacygrad E."/>
            <person name="Sagayaradj S."/>
            <person name="Cavanaugh K."/>
            <person name="Han R."/>
            <person name="Bertier L."/>
            <person name="Beede B."/>
            <person name="Kafkas S."/>
            <person name="Golino D."/>
            <person name="Preece J."/>
            <person name="Michelmore R."/>
        </authorList>
    </citation>
    <scope>NUCLEOTIDE SEQUENCE [LARGE SCALE GENOMIC DNA]</scope>
</reference>
<name>A0ACC0X6K5_9ROSI</name>
<keyword evidence="2" id="KW-1185">Reference proteome</keyword>
<organism evidence="1 2">
    <name type="scientific">Pistacia integerrima</name>
    <dbReference type="NCBI Taxonomy" id="434235"/>
    <lineage>
        <taxon>Eukaryota</taxon>
        <taxon>Viridiplantae</taxon>
        <taxon>Streptophyta</taxon>
        <taxon>Embryophyta</taxon>
        <taxon>Tracheophyta</taxon>
        <taxon>Spermatophyta</taxon>
        <taxon>Magnoliopsida</taxon>
        <taxon>eudicotyledons</taxon>
        <taxon>Gunneridae</taxon>
        <taxon>Pentapetalae</taxon>
        <taxon>rosids</taxon>
        <taxon>malvids</taxon>
        <taxon>Sapindales</taxon>
        <taxon>Anacardiaceae</taxon>
        <taxon>Pistacia</taxon>
    </lineage>
</organism>
<protein>
    <submittedName>
        <fullName evidence="1">Uncharacterized protein</fullName>
    </submittedName>
</protein>
<dbReference type="EMBL" id="CM047749">
    <property type="protein sequence ID" value="KAJ0011297.1"/>
    <property type="molecule type" value="Genomic_DNA"/>
</dbReference>
<comment type="caution">
    <text evidence="1">The sequence shown here is derived from an EMBL/GenBank/DDBJ whole genome shotgun (WGS) entry which is preliminary data.</text>
</comment>
<sequence>MNFQGYVKATTDLSKYRFGAGWVEGLTLTIGGTFDGQGAKAWPYDRPYWFVILKIIYVGKSSGFGIGDFGPKICTDCLVMLHQKQKSSQTSKSSCEPLFFFQNVKFVAMNRTVVRDITSLNSKFFHIALVECKNFKGSKIKVSAPANSPNTDGIHIERSSSVYFSRSHIGARDDCTSVGQGNSQFTISSITCGPGHGIR</sequence>
<proteinExistence type="predicted"/>
<gene>
    <name evidence="1" type="ORF">Pint_34031</name>
</gene>
<evidence type="ECO:0000313" key="1">
    <source>
        <dbReference type="EMBL" id="KAJ0011297.1"/>
    </source>
</evidence>